<proteinExistence type="predicted"/>
<dbReference type="Proteomes" id="UP000691718">
    <property type="component" value="Unassembled WGS sequence"/>
</dbReference>
<reference evidence="1" key="1">
    <citation type="submission" date="2021-04" db="EMBL/GenBank/DDBJ databases">
        <authorList>
            <person name="Tunstrom K."/>
        </authorList>
    </citation>
    <scope>NUCLEOTIDE SEQUENCE</scope>
</reference>
<comment type="caution">
    <text evidence="1">The sequence shown here is derived from an EMBL/GenBank/DDBJ whole genome shotgun (WGS) entry which is preliminary data.</text>
</comment>
<evidence type="ECO:0000313" key="1">
    <source>
        <dbReference type="EMBL" id="CAG4994818.1"/>
    </source>
</evidence>
<protein>
    <submittedName>
        <fullName evidence="1">(apollo) hypothetical protein</fullName>
    </submittedName>
</protein>
<organism evidence="1 2">
    <name type="scientific">Parnassius apollo</name>
    <name type="common">Apollo butterfly</name>
    <name type="synonym">Papilio apollo</name>
    <dbReference type="NCBI Taxonomy" id="110799"/>
    <lineage>
        <taxon>Eukaryota</taxon>
        <taxon>Metazoa</taxon>
        <taxon>Ecdysozoa</taxon>
        <taxon>Arthropoda</taxon>
        <taxon>Hexapoda</taxon>
        <taxon>Insecta</taxon>
        <taxon>Pterygota</taxon>
        <taxon>Neoptera</taxon>
        <taxon>Endopterygota</taxon>
        <taxon>Lepidoptera</taxon>
        <taxon>Glossata</taxon>
        <taxon>Ditrysia</taxon>
        <taxon>Papilionoidea</taxon>
        <taxon>Papilionidae</taxon>
        <taxon>Parnassiinae</taxon>
        <taxon>Parnassini</taxon>
        <taxon>Parnassius</taxon>
        <taxon>Parnassius</taxon>
    </lineage>
</organism>
<sequence>MFKGALYLHMGQHEIVKKHPVRRFTRVTIYEIEQIEADFVELGTEKFVQLIGKQIHQVEGGATIYEIEQIEPEFVELGSEKLVQLIGKQIHQVEGGATIYEIEQIEPEFVELGSEKFVQLIGKQIHQVKGDVHSNVSTNALSVSRKYVCVGVCINYPSISTSR</sequence>
<dbReference type="EMBL" id="CAJQZP010000898">
    <property type="protein sequence ID" value="CAG4994818.1"/>
    <property type="molecule type" value="Genomic_DNA"/>
</dbReference>
<keyword evidence="2" id="KW-1185">Reference proteome</keyword>
<dbReference type="AlphaFoldDB" id="A0A8S3X336"/>
<evidence type="ECO:0000313" key="2">
    <source>
        <dbReference type="Proteomes" id="UP000691718"/>
    </source>
</evidence>
<accession>A0A8S3X336</accession>
<gene>
    <name evidence="1" type="ORF">PAPOLLO_LOCUS12685</name>
</gene>
<name>A0A8S3X336_PARAO</name>